<comment type="caution">
    <text evidence="3">The sequence shown here is derived from an EMBL/GenBank/DDBJ whole genome shotgun (WGS) entry which is preliminary data.</text>
</comment>
<dbReference type="Proteomes" id="UP000436088">
    <property type="component" value="Unassembled WGS sequence"/>
</dbReference>
<feature type="compositionally biased region" description="Acidic residues" evidence="1">
    <location>
        <begin position="440"/>
        <end position="450"/>
    </location>
</feature>
<feature type="domain" description="Reverse transcriptase Ty1/copia-type" evidence="2">
    <location>
        <begin position="155"/>
        <end position="234"/>
    </location>
</feature>
<proteinExistence type="predicted"/>
<keyword evidence="4" id="KW-1185">Reference proteome</keyword>
<organism evidence="3 4">
    <name type="scientific">Hibiscus syriacus</name>
    <name type="common">Rose of Sharon</name>
    <dbReference type="NCBI Taxonomy" id="106335"/>
    <lineage>
        <taxon>Eukaryota</taxon>
        <taxon>Viridiplantae</taxon>
        <taxon>Streptophyta</taxon>
        <taxon>Embryophyta</taxon>
        <taxon>Tracheophyta</taxon>
        <taxon>Spermatophyta</taxon>
        <taxon>Magnoliopsida</taxon>
        <taxon>eudicotyledons</taxon>
        <taxon>Gunneridae</taxon>
        <taxon>Pentapetalae</taxon>
        <taxon>rosids</taxon>
        <taxon>malvids</taxon>
        <taxon>Malvales</taxon>
        <taxon>Malvaceae</taxon>
        <taxon>Malvoideae</taxon>
        <taxon>Hibiscus</taxon>
    </lineage>
</organism>
<feature type="compositionally biased region" description="Polar residues" evidence="1">
    <location>
        <begin position="455"/>
        <end position="465"/>
    </location>
</feature>
<dbReference type="InterPro" id="IPR013103">
    <property type="entry name" value="RVT_2"/>
</dbReference>
<evidence type="ECO:0000313" key="4">
    <source>
        <dbReference type="Proteomes" id="UP000436088"/>
    </source>
</evidence>
<feature type="region of interest" description="Disordered" evidence="1">
    <location>
        <begin position="440"/>
        <end position="465"/>
    </location>
</feature>
<evidence type="ECO:0000313" key="3">
    <source>
        <dbReference type="EMBL" id="KAE8686658.1"/>
    </source>
</evidence>
<dbReference type="SUPFAM" id="SSF56672">
    <property type="entry name" value="DNA/RNA polymerases"/>
    <property type="match status" value="1"/>
</dbReference>
<dbReference type="CDD" id="cd09272">
    <property type="entry name" value="RNase_HI_RT_Ty1"/>
    <property type="match status" value="1"/>
</dbReference>
<dbReference type="EMBL" id="VEPZ02001212">
    <property type="protein sequence ID" value="KAE8686658.1"/>
    <property type="molecule type" value="Genomic_DNA"/>
</dbReference>
<gene>
    <name evidence="3" type="ORF">F3Y22_tig00111036pilonHSYRG00002</name>
</gene>
<evidence type="ECO:0000256" key="1">
    <source>
        <dbReference type="SAM" id="MobiDB-lite"/>
    </source>
</evidence>
<reference evidence="3" key="1">
    <citation type="submission" date="2019-09" db="EMBL/GenBank/DDBJ databases">
        <title>Draft genome information of white flower Hibiscus syriacus.</title>
        <authorList>
            <person name="Kim Y.-M."/>
        </authorList>
    </citation>
    <scope>NUCLEOTIDE SEQUENCE [LARGE SCALE GENOMIC DNA]</scope>
    <source>
        <strain evidence="3">YM2019G1</strain>
    </source>
</reference>
<protein>
    <recommendedName>
        <fullName evidence="2">Reverse transcriptase Ty1/copia-type domain-containing protein</fullName>
    </recommendedName>
</protein>
<sequence>MGLRGILQCARYHNRMVEAVNMACYLINISPRASLAGKVAEESMLQQKKNMTVVDFEQFPVEEIETSQPNFGGSATDDLQDYSLARDRENDKWMVIMVKEMVHTSIRAVLVLVASWDLYLEHMDVKTAFLHGDLEKHIYMRHPEALMMVLLFFLLLYVDDMLIDVKNMYDVIGLKTLLSQEFDMKDLGAAKKILGKEICMDKDSRKLWLSQRGYVEKMLERFAMSSAKPVSTPLANHFKLSLEQCPKIDKEAEDMKKVLYSNVVGCLMYAMVCTRPNLAYVVSQVCKYMSKPDYAGHLDNRRSTIGYVFTLGGGPICWKSIVPYILALSTTKAEYMAAAEAAKEALWLTGLVKELGVQQGGVQLLCDNQSNIHLDKNQVYRARTNHIDVRFHNIRELVTSGEILFQKLSSHFFGDLLDSIIVDVASECHRIAKLGLDRNLEEEEEEEEEEMRLSAQAQTSVADPNNSGRFAPHFEKCMGKSLQKASEREVRKGQPVVDILEINQLRRQLFCYNTLQTATLSSHQLHTVPSSNSSTPLTISLSGSSSFSSAPYLSSQFFNRSDFCWFRSFSASSSSRVMWCFWYPCFDRGVVFF</sequence>
<name>A0A6A2Z423_HIBSY</name>
<dbReference type="AlphaFoldDB" id="A0A6A2Z423"/>
<dbReference type="PANTHER" id="PTHR11439">
    <property type="entry name" value="GAG-POL-RELATED RETROTRANSPOSON"/>
    <property type="match status" value="1"/>
</dbReference>
<dbReference type="Pfam" id="PF07727">
    <property type="entry name" value="RVT_2"/>
    <property type="match status" value="1"/>
</dbReference>
<dbReference type="InterPro" id="IPR043502">
    <property type="entry name" value="DNA/RNA_pol_sf"/>
</dbReference>
<evidence type="ECO:0000259" key="2">
    <source>
        <dbReference type="Pfam" id="PF07727"/>
    </source>
</evidence>
<accession>A0A6A2Z423</accession>